<protein>
    <submittedName>
        <fullName evidence="2">Uncharacterized protein</fullName>
    </submittedName>
</protein>
<feature type="compositionally biased region" description="Basic and acidic residues" evidence="1">
    <location>
        <begin position="84"/>
        <end position="145"/>
    </location>
</feature>
<evidence type="ECO:0000256" key="1">
    <source>
        <dbReference type="SAM" id="MobiDB-lite"/>
    </source>
</evidence>
<dbReference type="AlphaFoldDB" id="A0A195E486"/>
<name>A0A195E486_9HYME</name>
<gene>
    <name evidence="2" type="ORF">ALC57_07738</name>
</gene>
<evidence type="ECO:0000313" key="3">
    <source>
        <dbReference type="Proteomes" id="UP000078492"/>
    </source>
</evidence>
<dbReference type="Proteomes" id="UP000078492">
    <property type="component" value="Unassembled WGS sequence"/>
</dbReference>
<reference evidence="2 3" key="1">
    <citation type="submission" date="2015-09" db="EMBL/GenBank/DDBJ databases">
        <title>Trachymyrmex cornetzi WGS genome.</title>
        <authorList>
            <person name="Nygaard S."/>
            <person name="Hu H."/>
            <person name="Boomsma J."/>
            <person name="Zhang G."/>
        </authorList>
    </citation>
    <scope>NUCLEOTIDE SEQUENCE [LARGE SCALE GENOMIC DNA]</scope>
    <source>
        <strain evidence="2">Tcor2-1</strain>
        <tissue evidence="2">Whole body</tissue>
    </source>
</reference>
<sequence length="207" mass="23803">MVMHAWLRNTVMRLRFIKPRAVLSHKELCPGRDAKRRDAVHRVDSVGTERRAGIVYCASSINPPPSPISSRTHPASSRKRTKRVAQESRRRKKEQDVDVEGRQVRQRTKAENDGLKKKNVERGREGEKERERDEEGATVYKERVQTRQLRTRSKTAIKSRDKQTTNPFCPPHLTSVAPLPLPPTSPFMLAQSLFLPFSVMLHPTDHE</sequence>
<keyword evidence="3" id="KW-1185">Reference proteome</keyword>
<evidence type="ECO:0000313" key="2">
    <source>
        <dbReference type="EMBL" id="KYN19968.1"/>
    </source>
</evidence>
<feature type="region of interest" description="Disordered" evidence="1">
    <location>
        <begin position="58"/>
        <end position="169"/>
    </location>
</feature>
<proteinExistence type="predicted"/>
<dbReference type="EMBL" id="KQ979657">
    <property type="protein sequence ID" value="KYN19968.1"/>
    <property type="molecule type" value="Genomic_DNA"/>
</dbReference>
<accession>A0A195E486</accession>
<organism evidence="2 3">
    <name type="scientific">Trachymyrmex cornetzi</name>
    <dbReference type="NCBI Taxonomy" id="471704"/>
    <lineage>
        <taxon>Eukaryota</taxon>
        <taxon>Metazoa</taxon>
        <taxon>Ecdysozoa</taxon>
        <taxon>Arthropoda</taxon>
        <taxon>Hexapoda</taxon>
        <taxon>Insecta</taxon>
        <taxon>Pterygota</taxon>
        <taxon>Neoptera</taxon>
        <taxon>Endopterygota</taxon>
        <taxon>Hymenoptera</taxon>
        <taxon>Apocrita</taxon>
        <taxon>Aculeata</taxon>
        <taxon>Formicoidea</taxon>
        <taxon>Formicidae</taxon>
        <taxon>Myrmicinae</taxon>
        <taxon>Trachymyrmex</taxon>
    </lineage>
</organism>